<dbReference type="InterPro" id="IPR008969">
    <property type="entry name" value="CarboxyPept-like_regulatory"/>
</dbReference>
<feature type="domain" description="TonB-dependent receptor plug" evidence="9">
    <location>
        <begin position="118"/>
        <end position="240"/>
    </location>
</feature>
<keyword evidence="11" id="KW-1185">Reference proteome</keyword>
<evidence type="ECO:0000259" key="9">
    <source>
        <dbReference type="Pfam" id="PF07715"/>
    </source>
</evidence>
<evidence type="ECO:0000256" key="4">
    <source>
        <dbReference type="ARBA" id="ARBA00022692"/>
    </source>
</evidence>
<sequence length="1106" mass="119122">MRKILLITILFTATALTHVWAQDRTVSGKVVSAEDGTELPGVNVVLKGTATGTVTDIDGNYKITVPSSGGTLVFSFIGLLSQETEIGSRSVIDASMESDVKQLSEVVVTAVGIEREKKALGYAVTELKSDQIAQKSEPDALRALQGKIPGVNIIGAGGAAGQGSNITIRGASSLLGNNQPLWVVDGVPFDNTTYATGSFTSQTTTSNRSFDLDPNTIESMTVLKGAAAAALYGSRAANGVIVVTTKAGKKGTRKGMEISVNTSYSTEKVSNLPDYQTQYTQGNNFLYVDGNFGTWGAPFDLNSPAWQVRENATLIKSIDPATGRPWVAHPYDRYNNPNNTPYFPEFGSDSVLLGTYNTPKDFFQTGGVLETAVNISGGNDKANFVAGLSRMNNQGIVINNEVTRTSMNFGGNTTLDNGIFIGGSMTYVNTDLTSPPSTGLFSGGPSVTQRLLFTPPNVNVKGLPYQDANGNQAFYRPDNDNPYFLAYHAPHTSDVDRYFGNFNIGYDVFEWLNVTYKVGFNGFTDRKLEVLPRSNTAFPTGRIIKDDLRRMELDGNLLVTVSRDLSEHIGLKAIVGHNANLRTVDRQAFQGVGIIVDGINDLDNTQSVTPFGGNKSERAYQAFLADLSFSYKDYLFLNLTGRNDLTSALPKDKRSYFYGGASSSFIFTDALNISNDILNSGKIRVGVAKVGSDPSPYLTQSVLFNTNPSGPGFGNNIAFVDFPFIGTNGQTVSGGLGNGLLTPEFTTEYEIGTDLRLFKNKVGIDFTYYNRNTTDQIVAITVPSTSGFNSAVSNIGKVSNKGIEVGLDLTPVSLANGFNWNIFASFTRNRNVVEELTEGLDEVFINGFGNSVRVVHAVGLPYGQIKGSVAARSEDGQLLVDPATGKLIQSSEEQIIGDPNPNYILGVTNSFTYKGITLNVLFDYRDGGDMWSGTYNQVYGRGLTTGTVPEGPRGREVTVVIPGVVGDPNTQSAKLDDNGNTIPNTTSLTVNDWYFINTFGSSGPEEFSVFDASTIRLREISLGYSLPKNLLSKTPFGSANISLSGRNLWFKALNFPDDLNFDPETNSLGTGNVEGLSAFQSGNAQGIDLGIIPTTRRYGVNLRFTF</sequence>
<comment type="subcellular location">
    <subcellularLocation>
        <location evidence="1 7">Cell outer membrane</location>
        <topology evidence="1 7">Multi-pass membrane protein</topology>
    </subcellularLocation>
</comment>
<reference evidence="10 11" key="1">
    <citation type="journal article" date="2023" name="Microbiol. Resour. Announc.">
        <title>Complete Genome Sequence of Imperialibacter roseus strain P4T.</title>
        <authorList>
            <person name="Tizabi D.R."/>
            <person name="Bachvaroff T."/>
            <person name="Hill R.T."/>
        </authorList>
    </citation>
    <scope>NUCLEOTIDE SEQUENCE [LARGE SCALE GENOMIC DNA]</scope>
    <source>
        <strain evidence="10 11">P4T</strain>
    </source>
</reference>
<evidence type="ECO:0000256" key="3">
    <source>
        <dbReference type="ARBA" id="ARBA00022452"/>
    </source>
</evidence>
<dbReference type="SUPFAM" id="SSF56935">
    <property type="entry name" value="Porins"/>
    <property type="match status" value="1"/>
</dbReference>
<feature type="chain" id="PRO_5045230414" evidence="8">
    <location>
        <begin position="22"/>
        <end position="1106"/>
    </location>
</feature>
<keyword evidence="2 7" id="KW-0813">Transport</keyword>
<dbReference type="NCBIfam" id="TIGR04056">
    <property type="entry name" value="OMP_RagA_SusC"/>
    <property type="match status" value="1"/>
</dbReference>
<keyword evidence="8" id="KW-0732">Signal</keyword>
<evidence type="ECO:0000256" key="2">
    <source>
        <dbReference type="ARBA" id="ARBA00022448"/>
    </source>
</evidence>
<dbReference type="PROSITE" id="PS52016">
    <property type="entry name" value="TONB_DEPENDENT_REC_3"/>
    <property type="match status" value="1"/>
</dbReference>
<keyword evidence="3 7" id="KW-1134">Transmembrane beta strand</keyword>
<name>A0ABZ0IS37_9BACT</name>
<protein>
    <submittedName>
        <fullName evidence="10">SusC/RagA family TonB-linked outer membrane protein</fullName>
    </submittedName>
</protein>
<evidence type="ECO:0000256" key="8">
    <source>
        <dbReference type="SAM" id="SignalP"/>
    </source>
</evidence>
<keyword evidence="4 7" id="KW-0812">Transmembrane</keyword>
<dbReference type="Proteomes" id="UP001302349">
    <property type="component" value="Chromosome"/>
</dbReference>
<gene>
    <name evidence="10" type="ORF">RT717_02860</name>
</gene>
<dbReference type="InterPro" id="IPR039426">
    <property type="entry name" value="TonB-dep_rcpt-like"/>
</dbReference>
<dbReference type="Gene3D" id="2.40.170.20">
    <property type="entry name" value="TonB-dependent receptor, beta-barrel domain"/>
    <property type="match status" value="1"/>
</dbReference>
<accession>A0ABZ0IS37</accession>
<feature type="signal peptide" evidence="8">
    <location>
        <begin position="1"/>
        <end position="21"/>
    </location>
</feature>
<proteinExistence type="inferred from homology"/>
<evidence type="ECO:0000256" key="6">
    <source>
        <dbReference type="ARBA" id="ARBA00023237"/>
    </source>
</evidence>
<evidence type="ECO:0000256" key="7">
    <source>
        <dbReference type="PROSITE-ProRule" id="PRU01360"/>
    </source>
</evidence>
<dbReference type="RefSeq" id="WP_317490235.1">
    <property type="nucleotide sequence ID" value="NZ_CP136051.1"/>
</dbReference>
<dbReference type="Pfam" id="PF07715">
    <property type="entry name" value="Plug"/>
    <property type="match status" value="1"/>
</dbReference>
<dbReference type="InterPro" id="IPR023996">
    <property type="entry name" value="TonB-dep_OMP_SusC/RagA"/>
</dbReference>
<dbReference type="SUPFAM" id="SSF49464">
    <property type="entry name" value="Carboxypeptidase regulatory domain-like"/>
    <property type="match status" value="1"/>
</dbReference>
<dbReference type="InterPro" id="IPR023997">
    <property type="entry name" value="TonB-dep_OMP_SusC/RagA_CS"/>
</dbReference>
<evidence type="ECO:0000313" key="10">
    <source>
        <dbReference type="EMBL" id="WOK07561.1"/>
    </source>
</evidence>
<organism evidence="10 11">
    <name type="scientific">Imperialibacter roseus</name>
    <dbReference type="NCBI Taxonomy" id="1324217"/>
    <lineage>
        <taxon>Bacteria</taxon>
        <taxon>Pseudomonadati</taxon>
        <taxon>Bacteroidota</taxon>
        <taxon>Cytophagia</taxon>
        <taxon>Cytophagales</taxon>
        <taxon>Flammeovirgaceae</taxon>
        <taxon>Imperialibacter</taxon>
    </lineage>
</organism>
<dbReference type="Pfam" id="PF13715">
    <property type="entry name" value="CarbopepD_reg_2"/>
    <property type="match status" value="1"/>
</dbReference>
<evidence type="ECO:0000256" key="1">
    <source>
        <dbReference type="ARBA" id="ARBA00004571"/>
    </source>
</evidence>
<dbReference type="InterPro" id="IPR037066">
    <property type="entry name" value="Plug_dom_sf"/>
</dbReference>
<dbReference type="Gene3D" id="2.60.40.1120">
    <property type="entry name" value="Carboxypeptidase-like, regulatory domain"/>
    <property type="match status" value="1"/>
</dbReference>
<dbReference type="InterPro" id="IPR012910">
    <property type="entry name" value="Plug_dom"/>
</dbReference>
<comment type="similarity">
    <text evidence="7">Belongs to the TonB-dependent receptor family.</text>
</comment>
<dbReference type="Gene3D" id="2.170.130.10">
    <property type="entry name" value="TonB-dependent receptor, plug domain"/>
    <property type="match status" value="1"/>
</dbReference>
<dbReference type="InterPro" id="IPR036942">
    <property type="entry name" value="Beta-barrel_TonB_sf"/>
</dbReference>
<keyword evidence="5 7" id="KW-0472">Membrane</keyword>
<evidence type="ECO:0000256" key="5">
    <source>
        <dbReference type="ARBA" id="ARBA00023136"/>
    </source>
</evidence>
<dbReference type="EMBL" id="CP136051">
    <property type="protein sequence ID" value="WOK07561.1"/>
    <property type="molecule type" value="Genomic_DNA"/>
</dbReference>
<evidence type="ECO:0000313" key="11">
    <source>
        <dbReference type="Proteomes" id="UP001302349"/>
    </source>
</evidence>
<keyword evidence="6 7" id="KW-0998">Cell outer membrane</keyword>
<dbReference type="NCBIfam" id="TIGR04057">
    <property type="entry name" value="SusC_RagA_signa"/>
    <property type="match status" value="1"/>
</dbReference>